<keyword evidence="2" id="KW-1185">Reference proteome</keyword>
<gene>
    <name evidence="1" type="ORF">NF556_19835</name>
</gene>
<sequence length="299" mass="32749">MSIEPQVTPISDIADGGGNVPVTVVPDLEHFRPIDRLGASRYRATLADGLPLDSLLLNRGSDVLVVSLHGALDRTRFTLPRFERLNSIKDRDVSSLYLSDSCLHLDGHIQLAWFTGTRDVDLYEILARFVTTTAASIGATRIIFAGASGGGFASLQLAPLVPDSIALAFNPQTSVVDYLSGGTSLGAQRVYVQVVMPHLAPDGWQALDKDEDWSAPLGDRLSPKLRYSSPVDCKVLYVQNPHEFHYTDHYMPFLAAAARGGNLHKIRANEYAGDTRHNPPPLPIFHDNLDQAIAWSREL</sequence>
<evidence type="ECO:0000313" key="1">
    <source>
        <dbReference type="EMBL" id="USQ79810.1"/>
    </source>
</evidence>
<dbReference type="SUPFAM" id="SSF53474">
    <property type="entry name" value="alpha/beta-Hydrolases"/>
    <property type="match status" value="1"/>
</dbReference>
<proteinExistence type="predicted"/>
<protein>
    <submittedName>
        <fullName evidence="1">Uncharacterized protein</fullName>
    </submittedName>
</protein>
<reference evidence="1" key="1">
    <citation type="submission" date="2022-06" db="EMBL/GenBank/DDBJ databases">
        <title>Ornithinimicrobium HY1793.</title>
        <authorList>
            <person name="Huang Y."/>
        </authorList>
    </citation>
    <scope>NUCLEOTIDE SEQUENCE</scope>
    <source>
        <strain evidence="1">HY1793</strain>
    </source>
</reference>
<name>A0ABY4YSR7_9MICO</name>
<dbReference type="InterPro" id="IPR029058">
    <property type="entry name" value="AB_hydrolase_fold"/>
</dbReference>
<dbReference type="Proteomes" id="UP001056455">
    <property type="component" value="Chromosome"/>
</dbReference>
<evidence type="ECO:0000313" key="2">
    <source>
        <dbReference type="Proteomes" id="UP001056455"/>
    </source>
</evidence>
<organism evidence="1 2">
    <name type="scientific">Ornithinimicrobium faecis</name>
    <dbReference type="NCBI Taxonomy" id="2934158"/>
    <lineage>
        <taxon>Bacteria</taxon>
        <taxon>Bacillati</taxon>
        <taxon>Actinomycetota</taxon>
        <taxon>Actinomycetes</taxon>
        <taxon>Micrococcales</taxon>
        <taxon>Ornithinimicrobiaceae</taxon>
        <taxon>Ornithinimicrobium</taxon>
    </lineage>
</organism>
<dbReference type="RefSeq" id="WP_252592914.1">
    <property type="nucleotide sequence ID" value="NZ_CP099489.1"/>
</dbReference>
<dbReference type="Gene3D" id="3.40.50.1820">
    <property type="entry name" value="alpha/beta hydrolase"/>
    <property type="match status" value="1"/>
</dbReference>
<dbReference type="EMBL" id="CP099489">
    <property type="protein sequence ID" value="USQ79810.1"/>
    <property type="molecule type" value="Genomic_DNA"/>
</dbReference>
<accession>A0ABY4YSR7</accession>